<evidence type="ECO:0000313" key="1">
    <source>
        <dbReference type="EMBL" id="GGV03571.1"/>
    </source>
</evidence>
<keyword evidence="2" id="KW-1185">Reference proteome</keyword>
<organism evidence="1 2">
    <name type="scientific">Streptomyces albospinus</name>
    <dbReference type="NCBI Taxonomy" id="285515"/>
    <lineage>
        <taxon>Bacteria</taxon>
        <taxon>Bacillati</taxon>
        <taxon>Actinomycetota</taxon>
        <taxon>Actinomycetes</taxon>
        <taxon>Kitasatosporales</taxon>
        <taxon>Streptomycetaceae</taxon>
        <taxon>Streptomyces</taxon>
    </lineage>
</organism>
<sequence length="62" mass="7041">MHTHTQDPTLCQVPGGRCLETGLRYRSGRIVERVRAVRRSLTSSAPPKVVRDLDERLHGVYL</sequence>
<dbReference type="Proteomes" id="UP000654471">
    <property type="component" value="Unassembled WGS sequence"/>
</dbReference>
<reference evidence="2" key="1">
    <citation type="journal article" date="2019" name="Int. J. Syst. Evol. Microbiol.">
        <title>The Global Catalogue of Microorganisms (GCM) 10K type strain sequencing project: providing services to taxonomists for standard genome sequencing and annotation.</title>
        <authorList>
            <consortium name="The Broad Institute Genomics Platform"/>
            <consortium name="The Broad Institute Genome Sequencing Center for Infectious Disease"/>
            <person name="Wu L."/>
            <person name="Ma J."/>
        </authorList>
    </citation>
    <scope>NUCLEOTIDE SEQUENCE [LARGE SCALE GENOMIC DNA]</scope>
    <source>
        <strain evidence="2">JCM 3399</strain>
    </source>
</reference>
<proteinExistence type="predicted"/>
<gene>
    <name evidence="1" type="ORF">GCM10010211_83500</name>
</gene>
<dbReference type="EMBL" id="BMRP01000087">
    <property type="protein sequence ID" value="GGV03571.1"/>
    <property type="molecule type" value="Genomic_DNA"/>
</dbReference>
<comment type="caution">
    <text evidence="1">The sequence shown here is derived from an EMBL/GenBank/DDBJ whole genome shotgun (WGS) entry which is preliminary data.</text>
</comment>
<name>A0ABQ2VPP2_9ACTN</name>
<protein>
    <submittedName>
        <fullName evidence="1">Uncharacterized protein</fullName>
    </submittedName>
</protein>
<evidence type="ECO:0000313" key="2">
    <source>
        <dbReference type="Proteomes" id="UP000654471"/>
    </source>
</evidence>
<accession>A0ABQ2VPP2</accession>